<protein>
    <recommendedName>
        <fullName evidence="7">Acetyl-CoA synthetase-like protein</fullName>
    </recommendedName>
</protein>
<comment type="caution">
    <text evidence="5">The sequence shown here is derived from an EMBL/GenBank/DDBJ whole genome shotgun (WGS) entry which is preliminary data.</text>
</comment>
<dbReference type="InterPro" id="IPR020845">
    <property type="entry name" value="AMP-binding_CS"/>
</dbReference>
<dbReference type="Pfam" id="PF13193">
    <property type="entry name" value="AMP-binding_C"/>
    <property type="match status" value="1"/>
</dbReference>
<dbReference type="Proteomes" id="UP001465668">
    <property type="component" value="Unassembled WGS sequence"/>
</dbReference>
<evidence type="ECO:0008006" key="7">
    <source>
        <dbReference type="Google" id="ProtNLM"/>
    </source>
</evidence>
<dbReference type="PANTHER" id="PTHR24096:SF149">
    <property type="entry name" value="AMP-BINDING DOMAIN-CONTAINING PROTEIN-RELATED"/>
    <property type="match status" value="1"/>
</dbReference>
<reference evidence="5 6" key="1">
    <citation type="submission" date="2024-02" db="EMBL/GenBank/DDBJ databases">
        <title>First draft genome assembly of two strains of Seiridium cardinale.</title>
        <authorList>
            <person name="Emiliani G."/>
            <person name="Scali E."/>
        </authorList>
    </citation>
    <scope>NUCLEOTIDE SEQUENCE [LARGE SCALE GENOMIC DNA]</scope>
    <source>
        <strain evidence="5 6">BM-138-000479</strain>
    </source>
</reference>
<dbReference type="SUPFAM" id="SSF56801">
    <property type="entry name" value="Acetyl-CoA synthetase-like"/>
    <property type="match status" value="1"/>
</dbReference>
<evidence type="ECO:0000313" key="6">
    <source>
        <dbReference type="Proteomes" id="UP001465668"/>
    </source>
</evidence>
<dbReference type="Gene3D" id="3.40.50.12780">
    <property type="entry name" value="N-terminal domain of ligase-like"/>
    <property type="match status" value="1"/>
</dbReference>
<dbReference type="EMBL" id="JARVKM010000118">
    <property type="protein sequence ID" value="KAK9769586.1"/>
    <property type="molecule type" value="Genomic_DNA"/>
</dbReference>
<evidence type="ECO:0000256" key="1">
    <source>
        <dbReference type="ARBA" id="ARBA00006432"/>
    </source>
</evidence>
<keyword evidence="2" id="KW-0436">Ligase</keyword>
<dbReference type="Pfam" id="PF00501">
    <property type="entry name" value="AMP-binding"/>
    <property type="match status" value="1"/>
</dbReference>
<dbReference type="InterPro" id="IPR025110">
    <property type="entry name" value="AMP-bd_C"/>
</dbReference>
<dbReference type="PANTHER" id="PTHR24096">
    <property type="entry name" value="LONG-CHAIN-FATTY-ACID--COA LIGASE"/>
    <property type="match status" value="1"/>
</dbReference>
<proteinExistence type="inferred from homology"/>
<dbReference type="PROSITE" id="PS00455">
    <property type="entry name" value="AMP_BINDING"/>
    <property type="match status" value="1"/>
</dbReference>
<dbReference type="InterPro" id="IPR042099">
    <property type="entry name" value="ANL_N_sf"/>
</dbReference>
<feature type="domain" description="AMP-binding enzyme C-terminal" evidence="4">
    <location>
        <begin position="463"/>
        <end position="541"/>
    </location>
</feature>
<feature type="domain" description="AMP-dependent synthetase/ligase" evidence="3">
    <location>
        <begin position="40"/>
        <end position="410"/>
    </location>
</feature>
<evidence type="ECO:0000256" key="2">
    <source>
        <dbReference type="ARBA" id="ARBA00022598"/>
    </source>
</evidence>
<evidence type="ECO:0000313" key="5">
    <source>
        <dbReference type="EMBL" id="KAK9769586.1"/>
    </source>
</evidence>
<dbReference type="InterPro" id="IPR000873">
    <property type="entry name" value="AMP-dep_synth/lig_dom"/>
</dbReference>
<name>A0ABR2X7I4_9PEZI</name>
<keyword evidence="6" id="KW-1185">Reference proteome</keyword>
<accession>A0ABR2X7I4</accession>
<sequence length="558" mass="60829">MIYNQGNTVKIPQIDLLTFLFESRHCAALESTPLHAEANDPTTVITKSEARTITQQIAYFLRRRYGIGKSGPGTDVVVTLSTGQCGLPCLFFGVVGADGVYSAASPAATADELSRQIRDGPAKLLICSPDVRSLAIAAARLAELPQANILVLESTPKLKLASLDGSVSCAFAKQLPWRVITNQAELAASRICILYSSGTTGLPKGVAISHANMVAEAFLPASINRPIWQTWAARGRPFESRTLAHLPTPHISGVQGYFVNPFFDGGIVYWMSKFDFGDFLKYNVQLRITTFFSVPRIYLALARHPAVTNQFASLRIAYSGAAPLSREVIESTKFGGDGEDRTLLSETWGASETTGAVTHMPPNRRDVSGSVGELLPNMTMRLVDENDNDVPPGSPGEALLKGPVITQGYYHNVGANMIAFTEDGWYRTGDVMQIKGDLLYVVGRRKVPQEITKYHGYQVPPAELEEILCSHWAIADAAVAGVPGDETEVPRALVALKSQVQFGEVSEDEIINFVKQRVSEHKQLRGGVRFVEEIPRLLSGKIWRAKLPELFALADNSD</sequence>
<dbReference type="Gene3D" id="3.30.300.30">
    <property type="match status" value="1"/>
</dbReference>
<evidence type="ECO:0000259" key="3">
    <source>
        <dbReference type="Pfam" id="PF00501"/>
    </source>
</evidence>
<organism evidence="5 6">
    <name type="scientific">Seiridium cardinale</name>
    <dbReference type="NCBI Taxonomy" id="138064"/>
    <lineage>
        <taxon>Eukaryota</taxon>
        <taxon>Fungi</taxon>
        <taxon>Dikarya</taxon>
        <taxon>Ascomycota</taxon>
        <taxon>Pezizomycotina</taxon>
        <taxon>Sordariomycetes</taxon>
        <taxon>Xylariomycetidae</taxon>
        <taxon>Amphisphaeriales</taxon>
        <taxon>Sporocadaceae</taxon>
        <taxon>Seiridium</taxon>
    </lineage>
</organism>
<comment type="similarity">
    <text evidence="1">Belongs to the ATP-dependent AMP-binding enzyme family.</text>
</comment>
<gene>
    <name evidence="5" type="ORF">SCAR479_13756</name>
</gene>
<evidence type="ECO:0000259" key="4">
    <source>
        <dbReference type="Pfam" id="PF13193"/>
    </source>
</evidence>
<dbReference type="InterPro" id="IPR045851">
    <property type="entry name" value="AMP-bd_C_sf"/>
</dbReference>